<dbReference type="Proteomes" id="UP000004080">
    <property type="component" value="Unassembled WGS sequence"/>
</dbReference>
<dbReference type="InterPro" id="IPR022742">
    <property type="entry name" value="Hydrolase_4"/>
</dbReference>
<dbReference type="PANTHER" id="PTHR11614">
    <property type="entry name" value="PHOSPHOLIPASE-RELATED"/>
    <property type="match status" value="1"/>
</dbReference>
<dbReference type="SUPFAM" id="SSF53474">
    <property type="entry name" value="alpha/beta-Hydrolases"/>
    <property type="match status" value="1"/>
</dbReference>
<dbReference type="RefSeq" id="WP_007202054.1">
    <property type="nucleotide sequence ID" value="NZ_AKKV01000025.1"/>
</dbReference>
<dbReference type="STRING" id="1196324.A374_09838"/>
<evidence type="ECO:0000313" key="3">
    <source>
        <dbReference type="Proteomes" id="UP000004080"/>
    </source>
</evidence>
<dbReference type="eggNOG" id="COG2267">
    <property type="taxonomic scope" value="Bacteria"/>
</dbReference>
<dbReference type="FunFam" id="3.40.50.1820:FF:000154">
    <property type="entry name" value="Alpha/beta hydrolase"/>
    <property type="match status" value="1"/>
</dbReference>
<keyword evidence="3" id="KW-1185">Reference proteome</keyword>
<proteinExistence type="predicted"/>
<accession>I8AJ63</accession>
<keyword evidence="2" id="KW-0378">Hydrolase</keyword>
<dbReference type="InterPro" id="IPR029058">
    <property type="entry name" value="AB_hydrolase_fold"/>
</dbReference>
<sequence length="298" mass="33652">MKWINHTVTSYSSVSSVHTVIIPYESMLKNGEGAVVMITEKAVGQPVGTVVIVHGAGEHHGRYEWVRQQWQSHGFHVVTGDLPGQGRTTGRRGHISSFAQYVDTIKQWVLEAQEYSLPVFLFGHSMGGLAVITTVMKEPPVVDAIRAVALSSPCLALYHPINKGLDRLSRILNVTLPTVRFHAGLKPQNKTRNQMVLARDEQDPLLVEAVSVRWYRELVEAMTNAHAHAAHFPEIPLFVMQAGDDKIVEKSSVYNWFKEVGHSDKLYKEYPGLYHELLNEPEREDVFNDVLCYFQRLL</sequence>
<name>I8AJ63_9BACL</name>
<evidence type="ECO:0000259" key="1">
    <source>
        <dbReference type="Pfam" id="PF12146"/>
    </source>
</evidence>
<dbReference type="InterPro" id="IPR051044">
    <property type="entry name" value="MAG_DAG_Lipase"/>
</dbReference>
<dbReference type="Pfam" id="PF12146">
    <property type="entry name" value="Hydrolase_4"/>
    <property type="match status" value="1"/>
</dbReference>
<dbReference type="AlphaFoldDB" id="I8AJ63"/>
<gene>
    <name evidence="2" type="ORF">A374_09838</name>
</gene>
<organism evidence="2 3">
    <name type="scientific">Fictibacillus macauensis ZFHKF-1</name>
    <dbReference type="NCBI Taxonomy" id="1196324"/>
    <lineage>
        <taxon>Bacteria</taxon>
        <taxon>Bacillati</taxon>
        <taxon>Bacillota</taxon>
        <taxon>Bacilli</taxon>
        <taxon>Bacillales</taxon>
        <taxon>Fictibacillaceae</taxon>
        <taxon>Fictibacillus</taxon>
    </lineage>
</organism>
<feature type="domain" description="Serine aminopeptidase S33" evidence="1">
    <location>
        <begin position="45"/>
        <end position="282"/>
    </location>
</feature>
<dbReference type="PATRIC" id="fig|1196324.3.peg.2007"/>
<protein>
    <submittedName>
        <fullName evidence="2">Alpha/beta hydrolase</fullName>
    </submittedName>
</protein>
<dbReference type="GO" id="GO:0016787">
    <property type="term" value="F:hydrolase activity"/>
    <property type="evidence" value="ECO:0007669"/>
    <property type="project" value="UniProtKB-KW"/>
</dbReference>
<evidence type="ECO:0000313" key="2">
    <source>
        <dbReference type="EMBL" id="EIT85529.1"/>
    </source>
</evidence>
<dbReference type="EMBL" id="AKKV01000025">
    <property type="protein sequence ID" value="EIT85529.1"/>
    <property type="molecule type" value="Genomic_DNA"/>
</dbReference>
<reference evidence="2 3" key="1">
    <citation type="journal article" date="2012" name="J. Bacteriol.">
        <title>Genome of Bacillus macauensis ZFHKF-1, a Long-Chain-Forming Bacterium.</title>
        <authorList>
            <person name="Cai L."/>
            <person name="Zhang T."/>
        </authorList>
    </citation>
    <scope>NUCLEOTIDE SEQUENCE [LARGE SCALE GENOMIC DNA]</scope>
    <source>
        <strain evidence="2 3">ZFHKF-1</strain>
    </source>
</reference>
<dbReference type="Gene3D" id="3.40.50.1820">
    <property type="entry name" value="alpha/beta hydrolase"/>
    <property type="match status" value="1"/>
</dbReference>
<comment type="caution">
    <text evidence="2">The sequence shown here is derived from an EMBL/GenBank/DDBJ whole genome shotgun (WGS) entry which is preliminary data.</text>
</comment>